<dbReference type="InterPro" id="IPR020846">
    <property type="entry name" value="MFS_dom"/>
</dbReference>
<evidence type="ECO:0000256" key="3">
    <source>
        <dbReference type="ARBA" id="ARBA00022448"/>
    </source>
</evidence>
<feature type="transmembrane region" description="Helical" evidence="8">
    <location>
        <begin position="308"/>
        <end position="328"/>
    </location>
</feature>
<feature type="transmembrane region" description="Helical" evidence="8">
    <location>
        <begin position="167"/>
        <end position="187"/>
    </location>
</feature>
<dbReference type="PROSITE" id="PS50850">
    <property type="entry name" value="MFS"/>
    <property type="match status" value="1"/>
</dbReference>
<dbReference type="AlphaFoldDB" id="A0A3B0SY49"/>
<evidence type="ECO:0000256" key="8">
    <source>
        <dbReference type="SAM" id="Phobius"/>
    </source>
</evidence>
<name>A0A3B0SY49_9ZZZZ</name>
<dbReference type="InterPro" id="IPR036259">
    <property type="entry name" value="MFS_trans_sf"/>
</dbReference>
<feature type="transmembrane region" description="Helical" evidence="8">
    <location>
        <begin position="79"/>
        <end position="98"/>
    </location>
</feature>
<sequence length="395" mass="41326">MSSPQSLPTNWLLYTALILVTATGPLALNMFVPSIPGLVADLSTTTGMAQLTLTLYLAGSAVSQLIFGPLSDRFGRRPVLLAGIVVFILASILCAYATTIEMLISARLIQSFGGAAGMVLTRAIIRDMHDEKSGASVLGYVTMAWATAPMVAPALGGYLDQVSGWQASFWALAAFGVVALLLSIIFLPETNQTPGVKTGQSRFAGYKRLLVNPRFLWLTATLAFTSGIFFSFLGGAPYIMINVLGQSPLDYGLWFAAVAVGYVTGNFISGRFSRTLGTGKMITLGLVIATLATVIPFITGITGNLTPALFFIPMGLVALGNGITLPNATSAILSSDAKAIGSAAGLAGFIQTAAGAMAAQAVGVLQPDFPLATIWFMMGGAILSVTTYLFVIRRI</sequence>
<evidence type="ECO:0000256" key="4">
    <source>
        <dbReference type="ARBA" id="ARBA00022475"/>
    </source>
</evidence>
<proteinExistence type="inferred from homology"/>
<feature type="transmembrane region" description="Helical" evidence="8">
    <location>
        <begin position="215"/>
        <end position="239"/>
    </location>
</feature>
<feature type="domain" description="Major facilitator superfamily (MFS) profile" evidence="9">
    <location>
        <begin position="13"/>
        <end position="395"/>
    </location>
</feature>
<dbReference type="PANTHER" id="PTHR23502">
    <property type="entry name" value="MAJOR FACILITATOR SUPERFAMILY"/>
    <property type="match status" value="1"/>
</dbReference>
<dbReference type="SUPFAM" id="SSF103473">
    <property type="entry name" value="MFS general substrate transporter"/>
    <property type="match status" value="1"/>
</dbReference>
<evidence type="ECO:0000313" key="10">
    <source>
        <dbReference type="EMBL" id="VAW01454.1"/>
    </source>
</evidence>
<reference evidence="10" key="1">
    <citation type="submission" date="2018-06" db="EMBL/GenBank/DDBJ databases">
        <authorList>
            <person name="Zhirakovskaya E."/>
        </authorList>
    </citation>
    <scope>NUCLEOTIDE SEQUENCE</scope>
</reference>
<feature type="transmembrane region" description="Helical" evidence="8">
    <location>
        <begin position="281"/>
        <end position="302"/>
    </location>
</feature>
<evidence type="ECO:0000256" key="6">
    <source>
        <dbReference type="ARBA" id="ARBA00022989"/>
    </source>
</evidence>
<dbReference type="EMBL" id="UOEC01000186">
    <property type="protein sequence ID" value="VAW01454.1"/>
    <property type="molecule type" value="Genomic_DNA"/>
</dbReference>
<keyword evidence="5 8" id="KW-0812">Transmembrane</keyword>
<protein>
    <submittedName>
        <fullName evidence="10">Multidrug resistance transporter, Bcr/CflA family</fullName>
    </submittedName>
</protein>
<comment type="similarity">
    <text evidence="2">Belongs to the major facilitator superfamily. Bcr/CmlA family.</text>
</comment>
<accession>A0A3B0SY49</accession>
<evidence type="ECO:0000256" key="5">
    <source>
        <dbReference type="ARBA" id="ARBA00022692"/>
    </source>
</evidence>
<dbReference type="GO" id="GO:1990961">
    <property type="term" value="P:xenobiotic detoxification by transmembrane export across the plasma membrane"/>
    <property type="evidence" value="ECO:0007669"/>
    <property type="project" value="InterPro"/>
</dbReference>
<feature type="transmembrane region" description="Helical" evidence="8">
    <location>
        <begin position="374"/>
        <end position="392"/>
    </location>
</feature>
<dbReference type="InterPro" id="IPR011701">
    <property type="entry name" value="MFS"/>
</dbReference>
<organism evidence="10">
    <name type="scientific">hydrothermal vent metagenome</name>
    <dbReference type="NCBI Taxonomy" id="652676"/>
    <lineage>
        <taxon>unclassified sequences</taxon>
        <taxon>metagenomes</taxon>
        <taxon>ecological metagenomes</taxon>
    </lineage>
</organism>
<evidence type="ECO:0000259" key="9">
    <source>
        <dbReference type="PROSITE" id="PS50850"/>
    </source>
</evidence>
<feature type="transmembrane region" description="Helical" evidence="8">
    <location>
        <begin position="251"/>
        <end position="269"/>
    </location>
</feature>
<feature type="transmembrane region" description="Helical" evidence="8">
    <location>
        <begin position="137"/>
        <end position="155"/>
    </location>
</feature>
<dbReference type="CDD" id="cd17320">
    <property type="entry name" value="MFS_MdfA_MDR_like"/>
    <property type="match status" value="1"/>
</dbReference>
<dbReference type="InterPro" id="IPR004812">
    <property type="entry name" value="Efflux_drug-R_Bcr/CmlA"/>
</dbReference>
<feature type="transmembrane region" description="Helical" evidence="8">
    <location>
        <begin position="47"/>
        <end position="67"/>
    </location>
</feature>
<keyword evidence="7 8" id="KW-0472">Membrane</keyword>
<gene>
    <name evidence="10" type="ORF">MNBD_ALPHA08-324</name>
</gene>
<keyword evidence="4" id="KW-1003">Cell membrane</keyword>
<dbReference type="Gene3D" id="1.20.1720.10">
    <property type="entry name" value="Multidrug resistance protein D"/>
    <property type="match status" value="1"/>
</dbReference>
<evidence type="ECO:0000256" key="1">
    <source>
        <dbReference type="ARBA" id="ARBA00004651"/>
    </source>
</evidence>
<dbReference type="PANTHER" id="PTHR23502:SF132">
    <property type="entry name" value="POLYAMINE TRANSPORTER 2-RELATED"/>
    <property type="match status" value="1"/>
</dbReference>
<keyword evidence="6 8" id="KW-1133">Transmembrane helix</keyword>
<evidence type="ECO:0000256" key="2">
    <source>
        <dbReference type="ARBA" id="ARBA00006236"/>
    </source>
</evidence>
<dbReference type="GO" id="GO:0005886">
    <property type="term" value="C:plasma membrane"/>
    <property type="evidence" value="ECO:0007669"/>
    <property type="project" value="UniProtKB-SubCell"/>
</dbReference>
<dbReference type="NCBIfam" id="TIGR00710">
    <property type="entry name" value="efflux_Bcr_CflA"/>
    <property type="match status" value="1"/>
</dbReference>
<dbReference type="GO" id="GO:0042910">
    <property type="term" value="F:xenobiotic transmembrane transporter activity"/>
    <property type="evidence" value="ECO:0007669"/>
    <property type="project" value="InterPro"/>
</dbReference>
<dbReference type="Pfam" id="PF07690">
    <property type="entry name" value="MFS_1"/>
    <property type="match status" value="1"/>
</dbReference>
<comment type="subcellular location">
    <subcellularLocation>
        <location evidence="1">Cell membrane</location>
        <topology evidence="1">Multi-pass membrane protein</topology>
    </subcellularLocation>
</comment>
<evidence type="ECO:0000256" key="7">
    <source>
        <dbReference type="ARBA" id="ARBA00023136"/>
    </source>
</evidence>
<feature type="transmembrane region" description="Helical" evidence="8">
    <location>
        <begin position="104"/>
        <end position="125"/>
    </location>
</feature>
<feature type="transmembrane region" description="Helical" evidence="8">
    <location>
        <begin position="340"/>
        <end position="362"/>
    </location>
</feature>
<feature type="transmembrane region" description="Helical" evidence="8">
    <location>
        <begin position="12"/>
        <end position="35"/>
    </location>
</feature>
<keyword evidence="3" id="KW-0813">Transport</keyword>